<evidence type="ECO:0000313" key="4">
    <source>
        <dbReference type="EMBL" id="TWU06397.1"/>
    </source>
</evidence>
<evidence type="ECO:0000313" key="5">
    <source>
        <dbReference type="Proteomes" id="UP000320176"/>
    </source>
</evidence>
<evidence type="ECO:0000259" key="3">
    <source>
        <dbReference type="Pfam" id="PF03629"/>
    </source>
</evidence>
<sequence length="519" mass="57116" precursor="true">MNRTPMHWRTAIACLLLLVSVAIRPTAAAAQLQLASVFSEHMVLQCESPVPIWGVAVANEQVQVEIDGLVHTTTADSQGHWRITLKSHPGALRQYKLSVRSGKDELVFTDVVFGHVWLAAGQSNMAYTVGAMAEKLVEAREMVAGADSHFIRFCKINDSDAAEPQTDLAIAANWEVCTKQNVKDFSAVAYVFAEELNAKLSVPVGIIDCSWGGKPIEPFIPATAFADHPTLREIKSRADTGDTEGIQTMRGGTFVRDSSWLPGTIFNGRIAPIVPYGLRGVIWYQGESNSGRGEDPRDYEHKMRALITGWRDAWKRPSLPVYYVQLPQWTSYAWPYLREEQRRVTNVPHTGMVVTIDLENNNDIHPPNKITVGKRLALWPLSKEYPDKLVAHGPMFARATFRDGYAVVDFDHTNGGLMAGQIKDIRSAVKDVGGTLNGFELIAAEGDWTSADATIAGTQVIVSSPHVPDPIAVRYACLPQAAKDAPWNLYSITGLPATPFCSNWQLMPYDPSKNPAPAK</sequence>
<dbReference type="GO" id="GO:0005975">
    <property type="term" value="P:carbohydrate metabolic process"/>
    <property type="evidence" value="ECO:0007669"/>
    <property type="project" value="TreeGrafter"/>
</dbReference>
<dbReference type="GO" id="GO:0001681">
    <property type="term" value="F:sialate O-acetylesterase activity"/>
    <property type="evidence" value="ECO:0007669"/>
    <property type="project" value="InterPro"/>
</dbReference>
<keyword evidence="5" id="KW-1185">Reference proteome</keyword>
<evidence type="ECO:0000256" key="1">
    <source>
        <dbReference type="ARBA" id="ARBA00022801"/>
    </source>
</evidence>
<name>A0A5C6B3R0_9BACT</name>
<keyword evidence="2" id="KW-0732">Signal</keyword>
<keyword evidence="1" id="KW-0378">Hydrolase</keyword>
<comment type="caution">
    <text evidence="4">The sequence shown here is derived from an EMBL/GenBank/DDBJ whole genome shotgun (WGS) entry which is preliminary data.</text>
</comment>
<dbReference type="Gene3D" id="3.40.50.1110">
    <property type="entry name" value="SGNH hydrolase"/>
    <property type="match status" value="1"/>
</dbReference>
<dbReference type="InterPro" id="IPR005181">
    <property type="entry name" value="SASA"/>
</dbReference>
<feature type="domain" description="Sialate O-acetylesterase" evidence="3">
    <location>
        <begin position="273"/>
        <end position="377"/>
    </location>
</feature>
<feature type="signal peptide" evidence="2">
    <location>
        <begin position="1"/>
        <end position="29"/>
    </location>
</feature>
<gene>
    <name evidence="4" type="ORF">Pla52n_21180</name>
</gene>
<dbReference type="Pfam" id="PF03629">
    <property type="entry name" value="SASA"/>
    <property type="match status" value="1"/>
</dbReference>
<organism evidence="4 5">
    <name type="scientific">Stieleria varia</name>
    <dbReference type="NCBI Taxonomy" id="2528005"/>
    <lineage>
        <taxon>Bacteria</taxon>
        <taxon>Pseudomonadati</taxon>
        <taxon>Planctomycetota</taxon>
        <taxon>Planctomycetia</taxon>
        <taxon>Pirellulales</taxon>
        <taxon>Pirellulaceae</taxon>
        <taxon>Stieleria</taxon>
    </lineage>
</organism>
<dbReference type="RefSeq" id="WP_197454470.1">
    <property type="nucleotide sequence ID" value="NZ_CP151726.1"/>
</dbReference>
<protein>
    <recommendedName>
        <fullName evidence="3">Sialate O-acetylesterase domain-containing protein</fullName>
    </recommendedName>
</protein>
<dbReference type="Proteomes" id="UP000320176">
    <property type="component" value="Unassembled WGS sequence"/>
</dbReference>
<accession>A0A5C6B3R0</accession>
<dbReference type="PANTHER" id="PTHR22901:SF0">
    <property type="entry name" value="SIALATE O-ACETYLESTERASE"/>
    <property type="match status" value="1"/>
</dbReference>
<feature type="chain" id="PRO_5022862620" description="Sialate O-acetylesterase domain-containing protein" evidence="2">
    <location>
        <begin position="30"/>
        <end position="519"/>
    </location>
</feature>
<reference evidence="4 5" key="1">
    <citation type="submission" date="2019-02" db="EMBL/GenBank/DDBJ databases">
        <title>Deep-cultivation of Planctomycetes and their phenomic and genomic characterization uncovers novel biology.</title>
        <authorList>
            <person name="Wiegand S."/>
            <person name="Jogler M."/>
            <person name="Boedeker C."/>
            <person name="Pinto D."/>
            <person name="Vollmers J."/>
            <person name="Rivas-Marin E."/>
            <person name="Kohn T."/>
            <person name="Peeters S.H."/>
            <person name="Heuer A."/>
            <person name="Rast P."/>
            <person name="Oberbeckmann S."/>
            <person name="Bunk B."/>
            <person name="Jeske O."/>
            <person name="Meyerdierks A."/>
            <person name="Storesund J.E."/>
            <person name="Kallscheuer N."/>
            <person name="Luecker S."/>
            <person name="Lage O.M."/>
            <person name="Pohl T."/>
            <person name="Merkel B.J."/>
            <person name="Hornburger P."/>
            <person name="Mueller R.-W."/>
            <person name="Bruemmer F."/>
            <person name="Labrenz M."/>
            <person name="Spormann A.M."/>
            <person name="Op Den Camp H."/>
            <person name="Overmann J."/>
            <person name="Amann R."/>
            <person name="Jetten M.S.M."/>
            <person name="Mascher T."/>
            <person name="Medema M.H."/>
            <person name="Devos D.P."/>
            <person name="Kaster A.-K."/>
            <person name="Ovreas L."/>
            <person name="Rohde M."/>
            <person name="Galperin M.Y."/>
            <person name="Jogler C."/>
        </authorList>
    </citation>
    <scope>NUCLEOTIDE SEQUENCE [LARGE SCALE GENOMIC DNA]</scope>
    <source>
        <strain evidence="4 5">Pla52n</strain>
    </source>
</reference>
<dbReference type="SUPFAM" id="SSF52266">
    <property type="entry name" value="SGNH hydrolase"/>
    <property type="match status" value="1"/>
</dbReference>
<dbReference type="InterPro" id="IPR036514">
    <property type="entry name" value="SGNH_hydro_sf"/>
</dbReference>
<proteinExistence type="predicted"/>
<dbReference type="EMBL" id="SJPN01000002">
    <property type="protein sequence ID" value="TWU06397.1"/>
    <property type="molecule type" value="Genomic_DNA"/>
</dbReference>
<dbReference type="AlphaFoldDB" id="A0A5C6B3R0"/>
<dbReference type="InterPro" id="IPR039329">
    <property type="entry name" value="SIAE"/>
</dbReference>
<dbReference type="PANTHER" id="PTHR22901">
    <property type="entry name" value="SIALATE O-ACETYLESTERASE"/>
    <property type="match status" value="1"/>
</dbReference>
<evidence type="ECO:0000256" key="2">
    <source>
        <dbReference type="SAM" id="SignalP"/>
    </source>
</evidence>